<proteinExistence type="predicted"/>
<organism evidence="1 2">
    <name type="scientific">Gigaspora margarita</name>
    <dbReference type="NCBI Taxonomy" id="4874"/>
    <lineage>
        <taxon>Eukaryota</taxon>
        <taxon>Fungi</taxon>
        <taxon>Fungi incertae sedis</taxon>
        <taxon>Mucoromycota</taxon>
        <taxon>Glomeromycotina</taxon>
        <taxon>Glomeromycetes</taxon>
        <taxon>Diversisporales</taxon>
        <taxon>Gigasporaceae</taxon>
        <taxon>Gigaspora</taxon>
    </lineage>
</organism>
<sequence>INTKLKFQLWLEKAAELGAHIISMIETKLPESTTPAHLCPIHSILFSWPTTTRVQEQLEKRVLEQQLPYTQASNHISTQSNKYQALPYS</sequence>
<accession>A0ABN7XL74</accession>
<dbReference type="EMBL" id="CAJVQB010155841">
    <property type="protein sequence ID" value="CAG8856067.1"/>
    <property type="molecule type" value="Genomic_DNA"/>
</dbReference>
<reference evidence="1 2" key="1">
    <citation type="submission" date="2021-06" db="EMBL/GenBank/DDBJ databases">
        <authorList>
            <person name="Kallberg Y."/>
            <person name="Tangrot J."/>
            <person name="Rosling A."/>
        </authorList>
    </citation>
    <scope>NUCLEOTIDE SEQUENCE [LARGE SCALE GENOMIC DNA]</scope>
    <source>
        <strain evidence="1 2">120-4 pot B 10/14</strain>
    </source>
</reference>
<feature type="non-terminal residue" evidence="1">
    <location>
        <position position="1"/>
    </location>
</feature>
<dbReference type="Proteomes" id="UP000789901">
    <property type="component" value="Unassembled WGS sequence"/>
</dbReference>
<keyword evidence="2" id="KW-1185">Reference proteome</keyword>
<evidence type="ECO:0000313" key="1">
    <source>
        <dbReference type="EMBL" id="CAG8856067.1"/>
    </source>
</evidence>
<evidence type="ECO:0000313" key="2">
    <source>
        <dbReference type="Proteomes" id="UP000789901"/>
    </source>
</evidence>
<protein>
    <submittedName>
        <fullName evidence="1">46489_t:CDS:1</fullName>
    </submittedName>
</protein>
<comment type="caution">
    <text evidence="1">The sequence shown here is derived from an EMBL/GenBank/DDBJ whole genome shotgun (WGS) entry which is preliminary data.</text>
</comment>
<name>A0ABN7XL74_GIGMA</name>
<gene>
    <name evidence="1" type="ORF">GMARGA_LOCUS44888</name>
</gene>